<protein>
    <submittedName>
        <fullName evidence="1">Uncharacterized protein</fullName>
    </submittedName>
</protein>
<proteinExistence type="predicted"/>
<sequence>MDGLSWAYVELHRGSQDVSNATTVRPFMEYKRARMPVMVGTVAPRFIKGRRPDLLQKLERGKVVKHVNAVANDACAA</sequence>
<keyword evidence="2" id="KW-1185">Reference proteome</keyword>
<reference evidence="1" key="1">
    <citation type="submission" date="2020-03" db="EMBL/GenBank/DDBJ databases">
        <title>A high-quality chromosome-level genome assembly of a woody plant with both climbing and erect habits, Rhamnella rubrinervis.</title>
        <authorList>
            <person name="Lu Z."/>
            <person name="Yang Y."/>
            <person name="Zhu X."/>
            <person name="Sun Y."/>
        </authorList>
    </citation>
    <scope>NUCLEOTIDE SEQUENCE</scope>
    <source>
        <strain evidence="1">BYM</strain>
        <tissue evidence="1">Leaf</tissue>
    </source>
</reference>
<comment type="caution">
    <text evidence="1">The sequence shown here is derived from an EMBL/GenBank/DDBJ whole genome shotgun (WGS) entry which is preliminary data.</text>
</comment>
<dbReference type="Proteomes" id="UP000796880">
    <property type="component" value="Unassembled WGS sequence"/>
</dbReference>
<evidence type="ECO:0000313" key="1">
    <source>
        <dbReference type="EMBL" id="KAF3447629.1"/>
    </source>
</evidence>
<dbReference type="EMBL" id="VOIH02000005">
    <property type="protein sequence ID" value="KAF3447629.1"/>
    <property type="molecule type" value="Genomic_DNA"/>
</dbReference>
<gene>
    <name evidence="1" type="ORF">FNV43_RR12816</name>
</gene>
<evidence type="ECO:0000313" key="2">
    <source>
        <dbReference type="Proteomes" id="UP000796880"/>
    </source>
</evidence>
<name>A0A8K0H8Z5_9ROSA</name>
<dbReference type="AlphaFoldDB" id="A0A8K0H8Z5"/>
<organism evidence="1 2">
    <name type="scientific">Rhamnella rubrinervis</name>
    <dbReference type="NCBI Taxonomy" id="2594499"/>
    <lineage>
        <taxon>Eukaryota</taxon>
        <taxon>Viridiplantae</taxon>
        <taxon>Streptophyta</taxon>
        <taxon>Embryophyta</taxon>
        <taxon>Tracheophyta</taxon>
        <taxon>Spermatophyta</taxon>
        <taxon>Magnoliopsida</taxon>
        <taxon>eudicotyledons</taxon>
        <taxon>Gunneridae</taxon>
        <taxon>Pentapetalae</taxon>
        <taxon>rosids</taxon>
        <taxon>fabids</taxon>
        <taxon>Rosales</taxon>
        <taxon>Rhamnaceae</taxon>
        <taxon>rhamnoid group</taxon>
        <taxon>Rhamneae</taxon>
        <taxon>Rhamnella</taxon>
    </lineage>
</organism>
<accession>A0A8K0H8Z5</accession>